<keyword evidence="1" id="KW-1133">Transmembrane helix</keyword>
<dbReference type="PANTHER" id="PTHR33371">
    <property type="entry name" value="INTERMEMBRANE PHOSPHOLIPID TRANSPORT SYSTEM BINDING PROTEIN MLAD-RELATED"/>
    <property type="match status" value="1"/>
</dbReference>
<keyword evidence="1" id="KW-0812">Transmembrane</keyword>
<protein>
    <recommendedName>
        <fullName evidence="2">Mce/MlaD domain-containing protein</fullName>
    </recommendedName>
</protein>
<feature type="transmembrane region" description="Helical" evidence="1">
    <location>
        <begin position="21"/>
        <end position="41"/>
    </location>
</feature>
<sequence length="180" mass="19128">MSAAVQQSPSKERVKASEARQILVGMLMIAALMALLAIAYANQFIDEYVNLGGRYRLVAVFNRVDGLAVGSDVTLSGVKIGTIESMRLDDKYQAWVTLQIDDDIPLPADTSAAIHTDGLLGGKTLVLEAGGDEEVLTDGSRISYTQDSVVVGELLDLIIGEGRAQRPEATGKGDDAAQPH</sequence>
<reference evidence="3" key="1">
    <citation type="submission" date="2018-07" db="EMBL/GenBank/DDBJ databases">
        <authorList>
            <person name="Quirk P.G."/>
            <person name="Krulwich T.A."/>
        </authorList>
    </citation>
    <scope>NUCLEOTIDE SEQUENCE</scope>
</reference>
<dbReference type="PANTHER" id="PTHR33371:SF4">
    <property type="entry name" value="INTERMEMBRANE PHOSPHOLIPID TRANSPORT SYSTEM BINDING PROTEIN MLAD"/>
    <property type="match status" value="1"/>
</dbReference>
<gene>
    <name evidence="3" type="ORF">DF3PB_4540002</name>
</gene>
<feature type="domain" description="Mce/MlaD" evidence="2">
    <location>
        <begin position="55"/>
        <end position="130"/>
    </location>
</feature>
<evidence type="ECO:0000259" key="2">
    <source>
        <dbReference type="Pfam" id="PF02470"/>
    </source>
</evidence>
<evidence type="ECO:0000256" key="1">
    <source>
        <dbReference type="SAM" id="Phobius"/>
    </source>
</evidence>
<organism evidence="3">
    <name type="scientific">metagenome</name>
    <dbReference type="NCBI Taxonomy" id="256318"/>
    <lineage>
        <taxon>unclassified sequences</taxon>
        <taxon>metagenomes</taxon>
    </lineage>
</organism>
<dbReference type="Pfam" id="PF02470">
    <property type="entry name" value="MlaD"/>
    <property type="match status" value="1"/>
</dbReference>
<keyword evidence="1" id="KW-0472">Membrane</keyword>
<accession>A0A380TGU2</accession>
<evidence type="ECO:0000313" key="3">
    <source>
        <dbReference type="EMBL" id="SUS07526.1"/>
    </source>
</evidence>
<dbReference type="AlphaFoldDB" id="A0A380TGU2"/>
<dbReference type="InterPro" id="IPR003399">
    <property type="entry name" value="Mce/MlaD"/>
</dbReference>
<dbReference type="InterPro" id="IPR052336">
    <property type="entry name" value="MlaD_Phospholipid_Transporter"/>
</dbReference>
<dbReference type="EMBL" id="UIDG01000395">
    <property type="protein sequence ID" value="SUS07526.1"/>
    <property type="molecule type" value="Genomic_DNA"/>
</dbReference>
<name>A0A380TGU2_9ZZZZ</name>
<proteinExistence type="predicted"/>